<dbReference type="Gene3D" id="1.10.510.10">
    <property type="entry name" value="Transferase(Phosphotransferase) domain 1"/>
    <property type="match status" value="1"/>
</dbReference>
<comment type="catalytic activity">
    <reaction evidence="8">
        <text>L-threonyl-[protein] + ATP = O-phospho-L-threonyl-[protein] + ADP + H(+)</text>
        <dbReference type="Rhea" id="RHEA:46608"/>
        <dbReference type="Rhea" id="RHEA-COMP:11060"/>
        <dbReference type="Rhea" id="RHEA-COMP:11605"/>
        <dbReference type="ChEBI" id="CHEBI:15378"/>
        <dbReference type="ChEBI" id="CHEBI:30013"/>
        <dbReference type="ChEBI" id="CHEBI:30616"/>
        <dbReference type="ChEBI" id="CHEBI:61977"/>
        <dbReference type="ChEBI" id="CHEBI:456216"/>
        <dbReference type="EC" id="2.7.11.1"/>
    </reaction>
</comment>
<keyword evidence="4" id="KW-0547">Nucleotide-binding</keyword>
<feature type="region of interest" description="Disordered" evidence="10">
    <location>
        <begin position="262"/>
        <end position="286"/>
    </location>
</feature>
<keyword evidence="6" id="KW-0067">ATP-binding</keyword>
<evidence type="ECO:0000256" key="3">
    <source>
        <dbReference type="ARBA" id="ARBA00022679"/>
    </source>
</evidence>
<dbReference type="EMBL" id="PDNB01000135">
    <property type="protein sequence ID" value="PGH04526.1"/>
    <property type="molecule type" value="Genomic_DNA"/>
</dbReference>
<evidence type="ECO:0000256" key="8">
    <source>
        <dbReference type="ARBA" id="ARBA00047899"/>
    </source>
</evidence>
<dbReference type="SUPFAM" id="SSF56112">
    <property type="entry name" value="Protein kinase-like (PK-like)"/>
    <property type="match status" value="1"/>
</dbReference>
<comment type="similarity">
    <text evidence="7">Belongs to the protein kinase superfamily. Ser/Thr protein kinase family. GCN2 subfamily.</text>
</comment>
<feature type="compositionally biased region" description="Polar residues" evidence="10">
    <location>
        <begin position="570"/>
        <end position="590"/>
    </location>
</feature>
<gene>
    <name evidence="13" type="ORF">AJ79_07052</name>
</gene>
<reference evidence="13 14" key="1">
    <citation type="submission" date="2017-10" db="EMBL/GenBank/DDBJ databases">
        <title>Comparative genomics in systemic dimorphic fungi from Ajellomycetaceae.</title>
        <authorList>
            <person name="Munoz J.F."/>
            <person name="Mcewen J.G."/>
            <person name="Clay O.K."/>
            <person name="Cuomo C.A."/>
        </authorList>
    </citation>
    <scope>NUCLEOTIDE SEQUENCE [LARGE SCALE GENOMIC DNA]</scope>
    <source>
        <strain evidence="13 14">UAMH5409</strain>
    </source>
</reference>
<feature type="region of interest" description="Disordered" evidence="10">
    <location>
        <begin position="57"/>
        <end position="130"/>
    </location>
</feature>
<keyword evidence="14" id="KW-1185">Reference proteome</keyword>
<evidence type="ECO:0000256" key="6">
    <source>
        <dbReference type="ARBA" id="ARBA00022840"/>
    </source>
</evidence>
<dbReference type="PROSITE" id="PS00108">
    <property type="entry name" value="PROTEIN_KINASE_ST"/>
    <property type="match status" value="1"/>
</dbReference>
<comment type="caution">
    <text evidence="13">The sequence shown here is derived from an EMBL/GenBank/DDBJ whole genome shotgun (WGS) entry which is preliminary data.</text>
</comment>
<dbReference type="OrthoDB" id="1405469at2759"/>
<keyword evidence="11" id="KW-0812">Transmembrane</keyword>
<protein>
    <recommendedName>
        <fullName evidence="1">non-specific serine/threonine protein kinase</fullName>
        <ecNumber evidence="1">2.7.11.1</ecNumber>
    </recommendedName>
</protein>
<keyword evidence="2" id="KW-0723">Serine/threonine-protein kinase</keyword>
<dbReference type="FunFam" id="3.30.200.20:FF:000306">
    <property type="entry name" value="IKS protein kinase"/>
    <property type="match status" value="1"/>
</dbReference>
<evidence type="ECO:0000256" key="5">
    <source>
        <dbReference type="ARBA" id="ARBA00022777"/>
    </source>
</evidence>
<dbReference type="GO" id="GO:0004674">
    <property type="term" value="F:protein serine/threonine kinase activity"/>
    <property type="evidence" value="ECO:0007669"/>
    <property type="project" value="UniProtKB-KW"/>
</dbReference>
<keyword evidence="11" id="KW-1133">Transmembrane helix</keyword>
<evidence type="ECO:0000313" key="13">
    <source>
        <dbReference type="EMBL" id="PGH04526.1"/>
    </source>
</evidence>
<dbReference type="Proteomes" id="UP000223968">
    <property type="component" value="Unassembled WGS sequence"/>
</dbReference>
<proteinExistence type="inferred from homology"/>
<dbReference type="CDD" id="cd00180">
    <property type="entry name" value="PKc"/>
    <property type="match status" value="1"/>
</dbReference>
<feature type="transmembrane region" description="Helical" evidence="11">
    <location>
        <begin position="701"/>
        <end position="725"/>
    </location>
</feature>
<dbReference type="Pfam" id="PF00069">
    <property type="entry name" value="Pkinase"/>
    <property type="match status" value="1"/>
</dbReference>
<evidence type="ECO:0000256" key="11">
    <source>
        <dbReference type="SAM" id="Phobius"/>
    </source>
</evidence>
<dbReference type="STRING" id="1447875.A0A2B7X628"/>
<name>A0A2B7X628_9EURO</name>
<organism evidence="13 14">
    <name type="scientific">Helicocarpus griseus UAMH5409</name>
    <dbReference type="NCBI Taxonomy" id="1447875"/>
    <lineage>
        <taxon>Eukaryota</taxon>
        <taxon>Fungi</taxon>
        <taxon>Dikarya</taxon>
        <taxon>Ascomycota</taxon>
        <taxon>Pezizomycotina</taxon>
        <taxon>Eurotiomycetes</taxon>
        <taxon>Eurotiomycetidae</taxon>
        <taxon>Onygenales</taxon>
        <taxon>Ajellomycetaceae</taxon>
        <taxon>Helicocarpus</taxon>
    </lineage>
</organism>
<dbReference type="GO" id="GO:0005737">
    <property type="term" value="C:cytoplasm"/>
    <property type="evidence" value="ECO:0007669"/>
    <property type="project" value="TreeGrafter"/>
</dbReference>
<keyword evidence="5 13" id="KW-0418">Kinase</keyword>
<accession>A0A2B7X628</accession>
<feature type="region of interest" description="Disordered" evidence="10">
    <location>
        <begin position="473"/>
        <end position="592"/>
    </location>
</feature>
<dbReference type="Gene3D" id="3.30.200.20">
    <property type="entry name" value="Phosphorylase Kinase, domain 1"/>
    <property type="match status" value="1"/>
</dbReference>
<dbReference type="InterPro" id="IPR050339">
    <property type="entry name" value="CC_SR_Kinase"/>
</dbReference>
<dbReference type="PROSITE" id="PS50011">
    <property type="entry name" value="PROTEIN_KINASE_DOM"/>
    <property type="match status" value="1"/>
</dbReference>
<keyword evidence="11" id="KW-0472">Membrane</keyword>
<dbReference type="PANTHER" id="PTHR11042">
    <property type="entry name" value="EUKARYOTIC TRANSLATION INITIATION FACTOR 2-ALPHA KINASE EIF2-ALPHA KINASE -RELATED"/>
    <property type="match status" value="1"/>
</dbReference>
<evidence type="ECO:0000256" key="2">
    <source>
        <dbReference type="ARBA" id="ARBA00022527"/>
    </source>
</evidence>
<dbReference type="AlphaFoldDB" id="A0A2B7X628"/>
<dbReference type="SMART" id="SM00220">
    <property type="entry name" value="S_TKc"/>
    <property type="match status" value="1"/>
</dbReference>
<feature type="compositionally biased region" description="Basic and acidic residues" evidence="10">
    <location>
        <begin position="546"/>
        <end position="561"/>
    </location>
</feature>
<dbReference type="GO" id="GO:0005524">
    <property type="term" value="F:ATP binding"/>
    <property type="evidence" value="ECO:0007669"/>
    <property type="project" value="UniProtKB-KW"/>
</dbReference>
<dbReference type="InterPro" id="IPR008271">
    <property type="entry name" value="Ser/Thr_kinase_AS"/>
</dbReference>
<evidence type="ECO:0000256" key="9">
    <source>
        <dbReference type="ARBA" id="ARBA00048679"/>
    </source>
</evidence>
<evidence type="ECO:0000256" key="4">
    <source>
        <dbReference type="ARBA" id="ARBA00022741"/>
    </source>
</evidence>
<keyword evidence="3" id="KW-0808">Transferase</keyword>
<comment type="catalytic activity">
    <reaction evidence="9">
        <text>L-seryl-[protein] + ATP = O-phospho-L-seryl-[protein] + ADP + H(+)</text>
        <dbReference type="Rhea" id="RHEA:17989"/>
        <dbReference type="Rhea" id="RHEA-COMP:9863"/>
        <dbReference type="Rhea" id="RHEA-COMP:11604"/>
        <dbReference type="ChEBI" id="CHEBI:15378"/>
        <dbReference type="ChEBI" id="CHEBI:29999"/>
        <dbReference type="ChEBI" id="CHEBI:30616"/>
        <dbReference type="ChEBI" id="CHEBI:83421"/>
        <dbReference type="ChEBI" id="CHEBI:456216"/>
        <dbReference type="EC" id="2.7.11.1"/>
    </reaction>
</comment>
<evidence type="ECO:0000259" key="12">
    <source>
        <dbReference type="PROSITE" id="PS50011"/>
    </source>
</evidence>
<feature type="compositionally biased region" description="Low complexity" evidence="10">
    <location>
        <begin position="92"/>
        <end position="106"/>
    </location>
</feature>
<evidence type="ECO:0000256" key="1">
    <source>
        <dbReference type="ARBA" id="ARBA00012513"/>
    </source>
</evidence>
<evidence type="ECO:0000313" key="14">
    <source>
        <dbReference type="Proteomes" id="UP000223968"/>
    </source>
</evidence>
<dbReference type="InterPro" id="IPR011009">
    <property type="entry name" value="Kinase-like_dom_sf"/>
</dbReference>
<dbReference type="GO" id="GO:0005634">
    <property type="term" value="C:nucleus"/>
    <property type="evidence" value="ECO:0007669"/>
    <property type="project" value="TreeGrafter"/>
</dbReference>
<dbReference type="EC" id="2.7.11.1" evidence="1"/>
<dbReference type="PANTHER" id="PTHR11042:SF138">
    <property type="entry name" value="SERINE_THREONINE-PROTEIN KINASE IKS1-RELATED"/>
    <property type="match status" value="1"/>
</dbReference>
<evidence type="ECO:0000256" key="10">
    <source>
        <dbReference type="SAM" id="MobiDB-lite"/>
    </source>
</evidence>
<sequence>MADNDLSVVRYGAGSTDNIVLRHDDSIVVFDHASQSLVLQHAPEDADVDLTECPYCHRPMRGSPQDGARASSPRANSTPQPGFVNPNYFRMLGSSLPGSPSASRSSSPRRRRLVQEAQPEVISTGTDYGTRPSANKISSAAFSPNYFKRFFVEEGELGRGGKGVVLLVKHVLDGVPLGHYACKRVPVGDDHEWLKKVLIEVQLLQHLSHQNLVSYRHVWLEDVKLSNFAPSVPCAFILQQYCNAGDLHQYICGPKQATATTQQLKERLRRRSKGQPGPPSSATGPRKLQFDEIYSLFKDITSGLLYLHTNGFIHRDLKPNNCLLHETGQELRALVSDFGEVQYEHAVRSSTGNTGTISYCAPEVLRRVSPDGPFGNFTYKSDIFSLGMILYFLCFAQLPYRNADIIDEDREDLDQLRIEISQWAGFDDARRIRSDLPEKLYTFIKRLLSVDPDKRPTAEEVLNGIQAGVAGVNTEGRRFHSHRSNGTSAADIRSGPRVLPVDTPTSPSPTPRGPRSPDRTVSNNSSTFPGGVPILQPTGYQQDDLESTREPDLSLERHRTPSGDQDLVLRNTSTALSPSPVTRRPSQAPTNNNNLNHNHNHIHDHDHDHDNDDIRLRVPSHPLLLPPPAQSTWLSLLNPLTSFSIDRDPAVANIISFSLLVTKVLSITQPCSPLAVSPWILYPLLILAALDFAVKELWVHVVALVFHIAIVAFAARTGVLCVWMPEMAGSVNGV</sequence>
<feature type="domain" description="Protein kinase" evidence="12">
    <location>
        <begin position="151"/>
        <end position="469"/>
    </location>
</feature>
<dbReference type="FunFam" id="1.10.510.10:FF:000699">
    <property type="entry name" value="Probable serine/threonine-protein kinase iksA"/>
    <property type="match status" value="1"/>
</dbReference>
<dbReference type="InterPro" id="IPR000719">
    <property type="entry name" value="Prot_kinase_dom"/>
</dbReference>
<evidence type="ECO:0000256" key="7">
    <source>
        <dbReference type="ARBA" id="ARBA00037982"/>
    </source>
</evidence>
<feature type="compositionally biased region" description="Polar residues" evidence="10">
    <location>
        <begin position="121"/>
        <end position="130"/>
    </location>
</feature>